<evidence type="ECO:0000256" key="1">
    <source>
        <dbReference type="SAM" id="MobiDB-lite"/>
    </source>
</evidence>
<gene>
    <name evidence="3" type="ORF">PG997_006656</name>
</gene>
<sequence length="249" mass="28409">MLTLESVTSFRKGICFSDLPKTLQDAVFITRKLGLDYIWIDALCIIQRQHDYSDRLRESGRMRSIYGGSYVNIAASSATDGLHRSLKIPITSSEESYWRVFSDITLLQEASLSNLSHRAWAFQERLLAPRTIHFGEHGALWECRSAAFSSHLPDGFDGPLYRSKLVCPEHEEWDWNEIVQLYAPAQLTVSSDRLPALAGVARRHSELTKDQYLAGMWRRTLVNQLTWKAQPHHRGDPSGPTRPSWRAPT</sequence>
<name>A0ABR1WRQ3_9PEZI</name>
<dbReference type="Proteomes" id="UP001433268">
    <property type="component" value="Unassembled WGS sequence"/>
</dbReference>
<dbReference type="EMBL" id="JAQQWN010000005">
    <property type="protein sequence ID" value="KAK8085385.1"/>
    <property type="molecule type" value="Genomic_DNA"/>
</dbReference>
<feature type="region of interest" description="Disordered" evidence="1">
    <location>
        <begin position="228"/>
        <end position="249"/>
    </location>
</feature>
<accession>A0ABR1WRQ3</accession>
<organism evidence="3 4">
    <name type="scientific">Apiospora hydei</name>
    <dbReference type="NCBI Taxonomy" id="1337664"/>
    <lineage>
        <taxon>Eukaryota</taxon>
        <taxon>Fungi</taxon>
        <taxon>Dikarya</taxon>
        <taxon>Ascomycota</taxon>
        <taxon>Pezizomycotina</taxon>
        <taxon>Sordariomycetes</taxon>
        <taxon>Xylariomycetidae</taxon>
        <taxon>Amphisphaeriales</taxon>
        <taxon>Apiosporaceae</taxon>
        <taxon>Apiospora</taxon>
    </lineage>
</organism>
<dbReference type="InterPro" id="IPR010730">
    <property type="entry name" value="HET"/>
</dbReference>
<evidence type="ECO:0000259" key="2">
    <source>
        <dbReference type="Pfam" id="PF06985"/>
    </source>
</evidence>
<dbReference type="GeneID" id="92044031"/>
<protein>
    <recommendedName>
        <fullName evidence="2">Heterokaryon incompatibility domain-containing protein</fullName>
    </recommendedName>
</protein>
<feature type="domain" description="Heterokaryon incompatibility" evidence="2">
    <location>
        <begin position="16"/>
        <end position="124"/>
    </location>
</feature>
<comment type="caution">
    <text evidence="3">The sequence shown here is derived from an EMBL/GenBank/DDBJ whole genome shotgun (WGS) entry which is preliminary data.</text>
</comment>
<dbReference type="Pfam" id="PF06985">
    <property type="entry name" value="HET"/>
    <property type="match status" value="1"/>
</dbReference>
<reference evidence="3 4" key="1">
    <citation type="submission" date="2023-01" db="EMBL/GenBank/DDBJ databases">
        <title>Analysis of 21 Apiospora genomes using comparative genomics revels a genus with tremendous synthesis potential of carbohydrate active enzymes and secondary metabolites.</title>
        <authorList>
            <person name="Sorensen T."/>
        </authorList>
    </citation>
    <scope>NUCLEOTIDE SEQUENCE [LARGE SCALE GENOMIC DNA]</scope>
    <source>
        <strain evidence="3 4">CBS 114990</strain>
    </source>
</reference>
<proteinExistence type="predicted"/>
<evidence type="ECO:0000313" key="3">
    <source>
        <dbReference type="EMBL" id="KAK8085385.1"/>
    </source>
</evidence>
<dbReference type="PANTHER" id="PTHR33112:SF8">
    <property type="entry name" value="HETEROKARYON INCOMPATIBILITY DOMAIN-CONTAINING PROTEIN"/>
    <property type="match status" value="1"/>
</dbReference>
<evidence type="ECO:0000313" key="4">
    <source>
        <dbReference type="Proteomes" id="UP001433268"/>
    </source>
</evidence>
<dbReference type="PANTHER" id="PTHR33112">
    <property type="entry name" value="DOMAIN PROTEIN, PUTATIVE-RELATED"/>
    <property type="match status" value="1"/>
</dbReference>
<dbReference type="RefSeq" id="XP_066669894.1">
    <property type="nucleotide sequence ID" value="XM_066810971.1"/>
</dbReference>
<keyword evidence="4" id="KW-1185">Reference proteome</keyword>